<organism evidence="3 4">
    <name type="scientific">Microbacterium salsuginis</name>
    <dbReference type="NCBI Taxonomy" id="2722803"/>
    <lineage>
        <taxon>Bacteria</taxon>
        <taxon>Bacillati</taxon>
        <taxon>Actinomycetota</taxon>
        <taxon>Actinomycetes</taxon>
        <taxon>Micrococcales</taxon>
        <taxon>Microbacteriaceae</taxon>
        <taxon>Microbacterium</taxon>
    </lineage>
</organism>
<dbReference type="Proteomes" id="UP001429745">
    <property type="component" value="Unassembled WGS sequence"/>
</dbReference>
<dbReference type="PANTHER" id="PTHR43283">
    <property type="entry name" value="BETA-LACTAMASE-RELATED"/>
    <property type="match status" value="1"/>
</dbReference>
<sequence>MRSRGMAGVTGLACALLLSACTVVTPEAEPSSTPGPEPVAGACPTGTTLEGGLCLNGDEVSEELAGILRAEFEADALSAVIAGVWHDGEPVLFGALGDSMPGIPATPDMHHMLGNLSTPMLTTALLQQVQAGVLDLDDTVAKWYPEVPAADTVTVEMLLHNTAGYSQFTGQDDFLADLYADPFRVWQIDEIIDIGTAGGPLFEPGTDWMFSDTNSAVLVGILAKATGTPVADLIQTGIVDPLGMDDTTLARDGDWPQPVLHGYDGERGVWEDVTYWNPSWAHFAGGTGSNAGDVAVFLDALGSGELLSDEYHELQFASTTAGIGTNTDDQYWAMGFLVVNDWVFMNPGIPGYYGAGGTLPDEGWTMVVYTTASQRTDPAAATATDIFRQFTSVVSPAHSLDN</sequence>
<name>A0ABX1KCY5_9MICO</name>
<evidence type="ECO:0000256" key="1">
    <source>
        <dbReference type="SAM" id="SignalP"/>
    </source>
</evidence>
<reference evidence="3 4" key="1">
    <citation type="submission" date="2020-04" db="EMBL/GenBank/DDBJ databases">
        <title>CFH 90308 Microbacterium sp.</title>
        <authorList>
            <person name="Nie G."/>
            <person name="Ming H."/>
            <person name="Xia T."/>
        </authorList>
    </citation>
    <scope>NUCLEOTIDE SEQUENCE [LARGE SCALE GENOMIC DNA]</scope>
    <source>
        <strain evidence="3 4">CFH 90308</strain>
    </source>
</reference>
<keyword evidence="1" id="KW-0732">Signal</keyword>
<dbReference type="InterPro" id="IPR012338">
    <property type="entry name" value="Beta-lactam/transpept-like"/>
</dbReference>
<dbReference type="RefSeq" id="WP_168911701.1">
    <property type="nucleotide sequence ID" value="NZ_JABACI010000001.1"/>
</dbReference>
<dbReference type="PROSITE" id="PS51257">
    <property type="entry name" value="PROKAR_LIPOPROTEIN"/>
    <property type="match status" value="1"/>
</dbReference>
<comment type="caution">
    <text evidence="3">The sequence shown here is derived from an EMBL/GenBank/DDBJ whole genome shotgun (WGS) entry which is preliminary data.</text>
</comment>
<dbReference type="InterPro" id="IPR050789">
    <property type="entry name" value="Diverse_Enzym_Activities"/>
</dbReference>
<evidence type="ECO:0000313" key="4">
    <source>
        <dbReference type="Proteomes" id="UP001429745"/>
    </source>
</evidence>
<feature type="signal peptide" evidence="1">
    <location>
        <begin position="1"/>
        <end position="20"/>
    </location>
</feature>
<dbReference type="InterPro" id="IPR001466">
    <property type="entry name" value="Beta-lactam-related"/>
</dbReference>
<dbReference type="Gene3D" id="3.40.710.10">
    <property type="entry name" value="DD-peptidase/beta-lactamase superfamily"/>
    <property type="match status" value="1"/>
</dbReference>
<dbReference type="SUPFAM" id="SSF56601">
    <property type="entry name" value="beta-lactamase/transpeptidase-like"/>
    <property type="match status" value="1"/>
</dbReference>
<gene>
    <name evidence="3" type="ORF">HF576_05390</name>
</gene>
<dbReference type="Pfam" id="PF00144">
    <property type="entry name" value="Beta-lactamase"/>
    <property type="match status" value="1"/>
</dbReference>
<feature type="domain" description="Beta-lactamase-related" evidence="2">
    <location>
        <begin position="76"/>
        <end position="384"/>
    </location>
</feature>
<evidence type="ECO:0000313" key="3">
    <source>
        <dbReference type="EMBL" id="NLP83271.1"/>
    </source>
</evidence>
<protein>
    <submittedName>
        <fullName evidence="3">Beta-lactamase family protein</fullName>
    </submittedName>
</protein>
<accession>A0ABX1KCY5</accession>
<dbReference type="EMBL" id="JABACI010000001">
    <property type="protein sequence ID" value="NLP83271.1"/>
    <property type="molecule type" value="Genomic_DNA"/>
</dbReference>
<evidence type="ECO:0000259" key="2">
    <source>
        <dbReference type="Pfam" id="PF00144"/>
    </source>
</evidence>
<proteinExistence type="predicted"/>
<feature type="chain" id="PRO_5047425894" evidence="1">
    <location>
        <begin position="21"/>
        <end position="402"/>
    </location>
</feature>
<keyword evidence="4" id="KW-1185">Reference proteome</keyword>